<dbReference type="EMBL" id="JACIEV010000002">
    <property type="protein sequence ID" value="MBB4153171.1"/>
    <property type="molecule type" value="Genomic_DNA"/>
</dbReference>
<protein>
    <recommendedName>
        <fullName evidence="4">DUF541 domain-containing protein</fullName>
    </recommendedName>
</protein>
<keyword evidence="3" id="KW-1185">Reference proteome</keyword>
<evidence type="ECO:0000313" key="2">
    <source>
        <dbReference type="EMBL" id="MBB4153171.1"/>
    </source>
</evidence>
<dbReference type="Pfam" id="PF04402">
    <property type="entry name" value="SIMPL"/>
    <property type="match status" value="1"/>
</dbReference>
<evidence type="ECO:0000313" key="3">
    <source>
        <dbReference type="Proteomes" id="UP000529795"/>
    </source>
</evidence>
<evidence type="ECO:0008006" key="4">
    <source>
        <dbReference type="Google" id="ProtNLM"/>
    </source>
</evidence>
<keyword evidence="1" id="KW-0732">Signal</keyword>
<feature type="signal peptide" evidence="1">
    <location>
        <begin position="1"/>
        <end position="17"/>
    </location>
</feature>
<dbReference type="Proteomes" id="UP000529795">
    <property type="component" value="Unassembled WGS sequence"/>
</dbReference>
<organism evidence="2 3">
    <name type="scientific">Sphingomonas jinjuensis</name>
    <dbReference type="NCBI Taxonomy" id="535907"/>
    <lineage>
        <taxon>Bacteria</taxon>
        <taxon>Pseudomonadati</taxon>
        <taxon>Pseudomonadota</taxon>
        <taxon>Alphaproteobacteria</taxon>
        <taxon>Sphingomonadales</taxon>
        <taxon>Sphingomonadaceae</taxon>
        <taxon>Sphingomonas</taxon>
    </lineage>
</organism>
<reference evidence="2 3" key="1">
    <citation type="submission" date="2020-08" db="EMBL/GenBank/DDBJ databases">
        <title>Genomic Encyclopedia of Type Strains, Phase IV (KMG-IV): sequencing the most valuable type-strain genomes for metagenomic binning, comparative biology and taxonomic classification.</title>
        <authorList>
            <person name="Goeker M."/>
        </authorList>
    </citation>
    <scope>NUCLEOTIDE SEQUENCE [LARGE SCALE GENOMIC DNA]</scope>
    <source>
        <strain evidence="2 3">YC6723</strain>
    </source>
</reference>
<gene>
    <name evidence="2" type="ORF">GGQ80_001059</name>
</gene>
<feature type="chain" id="PRO_5032611093" description="DUF541 domain-containing protein" evidence="1">
    <location>
        <begin position="18"/>
        <end position="250"/>
    </location>
</feature>
<sequence>MRFAILMAAVLAAPAVAEGRDVRPSISVTGVGSVKTPPDVATIGYDLVGEGRTSDEASQQLATKNRALVDQLVALLGRDAQATSGQVSMTQTRSRECQGNGNYYGQSQLSEGACAVTGYIVSLNGQVRTRAVEKAGTAVGLAGRLGARNARIDGFALVDRPAAQQRATAAALADAKQRAQAAADGAGVRLGSILSIGDQSGDDGRVFIPITVSASAPPPPPPPPPPVAIDIKPQPIETQARVYVRYAIGG</sequence>
<dbReference type="InterPro" id="IPR052022">
    <property type="entry name" value="26kDa_periplasmic_antigen"/>
</dbReference>
<dbReference type="AlphaFoldDB" id="A0A840F9B0"/>
<comment type="caution">
    <text evidence="2">The sequence shown here is derived from an EMBL/GenBank/DDBJ whole genome shotgun (WGS) entry which is preliminary data.</text>
</comment>
<name>A0A840F9B0_9SPHN</name>
<dbReference type="PANTHER" id="PTHR34387">
    <property type="entry name" value="SLR1258 PROTEIN"/>
    <property type="match status" value="1"/>
</dbReference>
<proteinExistence type="predicted"/>
<dbReference type="RefSeq" id="WP_183982831.1">
    <property type="nucleotide sequence ID" value="NZ_JACIEV010000002.1"/>
</dbReference>
<dbReference type="PANTHER" id="PTHR34387:SF2">
    <property type="entry name" value="SLR1258 PROTEIN"/>
    <property type="match status" value="1"/>
</dbReference>
<evidence type="ECO:0000256" key="1">
    <source>
        <dbReference type="SAM" id="SignalP"/>
    </source>
</evidence>
<dbReference type="Gene3D" id="3.30.110.170">
    <property type="entry name" value="Protein of unknown function (DUF541), domain 1"/>
    <property type="match status" value="1"/>
</dbReference>
<dbReference type="GO" id="GO:0006974">
    <property type="term" value="P:DNA damage response"/>
    <property type="evidence" value="ECO:0007669"/>
    <property type="project" value="TreeGrafter"/>
</dbReference>
<accession>A0A840F9B0</accession>
<dbReference type="Gene3D" id="3.30.70.2970">
    <property type="entry name" value="Protein of unknown function (DUF541), domain 2"/>
    <property type="match status" value="1"/>
</dbReference>
<dbReference type="InterPro" id="IPR007497">
    <property type="entry name" value="SIMPL/DUF541"/>
</dbReference>